<name>Q0UB99_PHANO</name>
<feature type="compositionally biased region" description="Low complexity" evidence="1">
    <location>
        <begin position="127"/>
        <end position="137"/>
    </location>
</feature>
<reference evidence="3" key="1">
    <citation type="journal article" date="2007" name="Plant Cell">
        <title>Dothideomycete-plant interactions illuminated by genome sequencing and EST analysis of the wheat pathogen Stagonospora nodorum.</title>
        <authorList>
            <person name="Hane J.K."/>
            <person name="Lowe R.G."/>
            <person name="Solomon P.S."/>
            <person name="Tan K.C."/>
            <person name="Schoch C.L."/>
            <person name="Spatafora J.W."/>
            <person name="Crous P.W."/>
            <person name="Kodira C."/>
            <person name="Birren B.W."/>
            <person name="Galagan J.E."/>
            <person name="Torriani S.F."/>
            <person name="McDonald B.A."/>
            <person name="Oliver R.P."/>
        </authorList>
    </citation>
    <scope>NUCLEOTIDE SEQUENCE [LARGE SCALE GENOMIC DNA]</scope>
    <source>
        <strain evidence="3">SN15 / ATCC MYA-4574 / FGSC 10173</strain>
    </source>
</reference>
<evidence type="ECO:0000313" key="3">
    <source>
        <dbReference type="Proteomes" id="UP000001055"/>
    </source>
</evidence>
<accession>Q0UB99</accession>
<dbReference type="EMBL" id="CH445342">
    <property type="protein sequence ID" value="EAT81464.1"/>
    <property type="molecule type" value="Genomic_DNA"/>
</dbReference>
<gene>
    <name evidence="2" type="ORF">SNOG_10965</name>
</gene>
<sequence length="200" mass="22238">MAYAFRHRIAPVRQQIQTLNTKPQQEHGIIGKAFAQTNSACGNGLHFRQNQRKSSHPLYTNKLACISPQREHACSLPFAHSVSNHGKLRVTRERKATTQPLSDQHGVDVNVILPVSPEPLTARRRASASARPRMRAANPRERERERERGFPFAPRSRSVASLSGVLLANLHARIDRFHMQKAVLGRVIPGGGKGGRDVCP</sequence>
<dbReference type="GeneID" id="5978129"/>
<protein>
    <submittedName>
        <fullName evidence="2">Uncharacterized protein</fullName>
    </submittedName>
</protein>
<dbReference type="RefSeq" id="XP_001801221.1">
    <property type="nucleotide sequence ID" value="XM_001801169.1"/>
</dbReference>
<dbReference type="AlphaFoldDB" id="Q0UB99"/>
<dbReference type="KEGG" id="pno:SNOG_10965"/>
<organism evidence="2 3">
    <name type="scientific">Phaeosphaeria nodorum (strain SN15 / ATCC MYA-4574 / FGSC 10173)</name>
    <name type="common">Glume blotch fungus</name>
    <name type="synonym">Parastagonospora nodorum</name>
    <dbReference type="NCBI Taxonomy" id="321614"/>
    <lineage>
        <taxon>Eukaryota</taxon>
        <taxon>Fungi</taxon>
        <taxon>Dikarya</taxon>
        <taxon>Ascomycota</taxon>
        <taxon>Pezizomycotina</taxon>
        <taxon>Dothideomycetes</taxon>
        <taxon>Pleosporomycetidae</taxon>
        <taxon>Pleosporales</taxon>
        <taxon>Pleosporineae</taxon>
        <taxon>Phaeosphaeriaceae</taxon>
        <taxon>Parastagonospora</taxon>
    </lineage>
</organism>
<evidence type="ECO:0000256" key="1">
    <source>
        <dbReference type="SAM" id="MobiDB-lite"/>
    </source>
</evidence>
<proteinExistence type="predicted"/>
<dbReference type="InParanoid" id="Q0UB99"/>
<feature type="region of interest" description="Disordered" evidence="1">
    <location>
        <begin position="120"/>
        <end position="154"/>
    </location>
</feature>
<feature type="compositionally biased region" description="Basic and acidic residues" evidence="1">
    <location>
        <begin position="138"/>
        <end position="149"/>
    </location>
</feature>
<evidence type="ECO:0000313" key="2">
    <source>
        <dbReference type="EMBL" id="EAT81464.1"/>
    </source>
</evidence>
<dbReference type="Proteomes" id="UP000001055">
    <property type="component" value="Unassembled WGS sequence"/>
</dbReference>